<accession>A2DPF7</accession>
<evidence type="ECO:0000313" key="3">
    <source>
        <dbReference type="EMBL" id="EAY17701.1"/>
    </source>
</evidence>
<feature type="coiled-coil region" evidence="1">
    <location>
        <begin position="89"/>
        <end position="119"/>
    </location>
</feature>
<name>A2DPF7_TRIV3</name>
<sequence>MSRRSSNASVDDKTTQQAPGSSIIVETKPNLDKDEFEQYSSKAVFTEDPLPEKMVFPTIDNYIVYMNHVAYSDSRFARGKILSYTIAVKQQIEKTRVELEQLLESVKVEQEELNSLNTTPILKTLTRDNADFWRARVILYLKQVKYSKQISTNKLNRCIKAMMDLDSLEVVVNELIEHPRNIMVSQQAIQRIPSSIKYDYDIKLQIKAKAVEYQLADIKIAMSFIPRPFIKPDSCATAIQNILKSAANIRDPLTHYLSDSYESATFGDFIQSRFSPIRYTEKEPDTIDNLIELTVEMIKSFAGIKQPEQINALADFSVRYWFKRLQVCEEFYQQYDPKIPNYLASLRNKKISELGPPKTFEKMMHNYLNMKPAEFFASFQLLNQSIENLLALCFENSPVEISLEAYIINLRFAGFSAPYLKKDIHDKLTIEWVVFLWKIVFILSDLPYPEKIFEFVKKYYVLARIPKMLLDGALLAYSVITDMISKMNKNHKETV</sequence>
<organism evidence="3 4">
    <name type="scientific">Trichomonas vaginalis (strain ATCC PRA-98 / G3)</name>
    <dbReference type="NCBI Taxonomy" id="412133"/>
    <lineage>
        <taxon>Eukaryota</taxon>
        <taxon>Metamonada</taxon>
        <taxon>Parabasalia</taxon>
        <taxon>Trichomonadida</taxon>
        <taxon>Trichomonadidae</taxon>
        <taxon>Trichomonas</taxon>
    </lineage>
</organism>
<protein>
    <submittedName>
        <fullName evidence="3">Uncharacterized protein</fullName>
    </submittedName>
</protein>
<gene>
    <name evidence="3" type="ORF">TVAG_170140</name>
</gene>
<feature type="compositionally biased region" description="Polar residues" evidence="2">
    <location>
        <begin position="1"/>
        <end position="20"/>
    </location>
</feature>
<dbReference type="EMBL" id="DS113227">
    <property type="protein sequence ID" value="EAY17701.1"/>
    <property type="molecule type" value="Genomic_DNA"/>
</dbReference>
<dbReference type="VEuPathDB" id="TrichDB:TVAGG3_0680780"/>
<reference evidence="3" key="2">
    <citation type="journal article" date="2007" name="Science">
        <title>Draft genome sequence of the sexually transmitted pathogen Trichomonas vaginalis.</title>
        <authorList>
            <person name="Carlton J.M."/>
            <person name="Hirt R.P."/>
            <person name="Silva J.C."/>
            <person name="Delcher A.L."/>
            <person name="Schatz M."/>
            <person name="Zhao Q."/>
            <person name="Wortman J.R."/>
            <person name="Bidwell S.L."/>
            <person name="Alsmark U.C.M."/>
            <person name="Besteiro S."/>
            <person name="Sicheritz-Ponten T."/>
            <person name="Noel C.J."/>
            <person name="Dacks J.B."/>
            <person name="Foster P.G."/>
            <person name="Simillion C."/>
            <person name="Van de Peer Y."/>
            <person name="Miranda-Saavedra D."/>
            <person name="Barton G.J."/>
            <person name="Westrop G.D."/>
            <person name="Mueller S."/>
            <person name="Dessi D."/>
            <person name="Fiori P.L."/>
            <person name="Ren Q."/>
            <person name="Paulsen I."/>
            <person name="Zhang H."/>
            <person name="Bastida-Corcuera F.D."/>
            <person name="Simoes-Barbosa A."/>
            <person name="Brown M.T."/>
            <person name="Hayes R.D."/>
            <person name="Mukherjee M."/>
            <person name="Okumura C.Y."/>
            <person name="Schneider R."/>
            <person name="Smith A.J."/>
            <person name="Vanacova S."/>
            <person name="Villalvazo M."/>
            <person name="Haas B.J."/>
            <person name="Pertea M."/>
            <person name="Feldblyum T.V."/>
            <person name="Utterback T.R."/>
            <person name="Shu C.L."/>
            <person name="Osoegawa K."/>
            <person name="de Jong P.J."/>
            <person name="Hrdy I."/>
            <person name="Horvathova L."/>
            <person name="Zubacova Z."/>
            <person name="Dolezal P."/>
            <person name="Malik S.B."/>
            <person name="Logsdon J.M. Jr."/>
            <person name="Henze K."/>
            <person name="Gupta A."/>
            <person name="Wang C.C."/>
            <person name="Dunne R.L."/>
            <person name="Upcroft J.A."/>
            <person name="Upcroft P."/>
            <person name="White O."/>
            <person name="Salzberg S.L."/>
            <person name="Tang P."/>
            <person name="Chiu C.-H."/>
            <person name="Lee Y.-S."/>
            <person name="Embley T.M."/>
            <person name="Coombs G.H."/>
            <person name="Mottram J.C."/>
            <person name="Tachezy J."/>
            <person name="Fraser-Liggett C.M."/>
            <person name="Johnson P.J."/>
        </authorList>
    </citation>
    <scope>NUCLEOTIDE SEQUENCE [LARGE SCALE GENOMIC DNA]</scope>
    <source>
        <strain evidence="3">G3</strain>
    </source>
</reference>
<dbReference type="AlphaFoldDB" id="A2DPF7"/>
<reference evidence="3" key="1">
    <citation type="submission" date="2006-10" db="EMBL/GenBank/DDBJ databases">
        <authorList>
            <person name="Amadeo P."/>
            <person name="Zhao Q."/>
            <person name="Wortman J."/>
            <person name="Fraser-Liggett C."/>
            <person name="Carlton J."/>
        </authorList>
    </citation>
    <scope>NUCLEOTIDE SEQUENCE</scope>
    <source>
        <strain evidence="3">G3</strain>
    </source>
</reference>
<evidence type="ECO:0000256" key="2">
    <source>
        <dbReference type="SAM" id="MobiDB-lite"/>
    </source>
</evidence>
<keyword evidence="1" id="KW-0175">Coiled coil</keyword>
<dbReference type="VEuPathDB" id="TrichDB:TVAG_170140"/>
<dbReference type="RefSeq" id="XP_001329836.1">
    <property type="nucleotide sequence ID" value="XM_001329801.1"/>
</dbReference>
<feature type="region of interest" description="Disordered" evidence="2">
    <location>
        <begin position="1"/>
        <end position="28"/>
    </location>
</feature>
<evidence type="ECO:0000256" key="1">
    <source>
        <dbReference type="SAM" id="Coils"/>
    </source>
</evidence>
<evidence type="ECO:0000313" key="4">
    <source>
        <dbReference type="Proteomes" id="UP000001542"/>
    </source>
</evidence>
<dbReference type="KEGG" id="tva:4775720"/>
<keyword evidence="4" id="KW-1185">Reference proteome</keyword>
<dbReference type="Proteomes" id="UP000001542">
    <property type="component" value="Unassembled WGS sequence"/>
</dbReference>
<proteinExistence type="predicted"/>
<dbReference type="InParanoid" id="A2DPF7"/>